<dbReference type="InterPro" id="IPR029058">
    <property type="entry name" value="AB_hydrolase_fold"/>
</dbReference>
<dbReference type="InterPro" id="IPR000073">
    <property type="entry name" value="AB_hydrolase_1"/>
</dbReference>
<evidence type="ECO:0000256" key="2">
    <source>
        <dbReference type="ARBA" id="ARBA00022801"/>
    </source>
</evidence>
<reference evidence="4" key="1">
    <citation type="submission" date="2020-06" db="EMBL/GenBank/DDBJ databases">
        <title>WGS assembly of Ceratodon purpureus strain R40.</title>
        <authorList>
            <person name="Carey S.B."/>
            <person name="Jenkins J."/>
            <person name="Shu S."/>
            <person name="Lovell J.T."/>
            <person name="Sreedasyam A."/>
            <person name="Maumus F."/>
            <person name="Tiley G.P."/>
            <person name="Fernandez-Pozo N."/>
            <person name="Barry K."/>
            <person name="Chen C."/>
            <person name="Wang M."/>
            <person name="Lipzen A."/>
            <person name="Daum C."/>
            <person name="Saski C.A."/>
            <person name="Payton A.C."/>
            <person name="Mcbreen J.C."/>
            <person name="Conrad R.E."/>
            <person name="Kollar L.M."/>
            <person name="Olsson S."/>
            <person name="Huttunen S."/>
            <person name="Landis J.B."/>
            <person name="Wickett N.J."/>
            <person name="Johnson M.G."/>
            <person name="Rensing S.A."/>
            <person name="Grimwood J."/>
            <person name="Schmutz J."/>
            <person name="Mcdaniel S.F."/>
        </authorList>
    </citation>
    <scope>NUCLEOTIDE SEQUENCE</scope>
    <source>
        <strain evidence="4">R40</strain>
    </source>
</reference>
<feature type="domain" description="AB hydrolase-1" evidence="3">
    <location>
        <begin position="17"/>
        <end position="251"/>
    </location>
</feature>
<dbReference type="EMBL" id="CM026429">
    <property type="protein sequence ID" value="KAG0563867.1"/>
    <property type="molecule type" value="Genomic_DNA"/>
</dbReference>
<accession>A0A8T0GZ92</accession>
<evidence type="ECO:0000256" key="1">
    <source>
        <dbReference type="ARBA" id="ARBA00008645"/>
    </source>
</evidence>
<dbReference type="PRINTS" id="PR00111">
    <property type="entry name" value="ABHYDROLASE"/>
</dbReference>
<protein>
    <recommendedName>
        <fullName evidence="3">AB hydrolase-1 domain-containing protein</fullName>
    </recommendedName>
</protein>
<organism evidence="4 5">
    <name type="scientific">Ceratodon purpureus</name>
    <name type="common">Fire moss</name>
    <name type="synonym">Dicranum purpureum</name>
    <dbReference type="NCBI Taxonomy" id="3225"/>
    <lineage>
        <taxon>Eukaryota</taxon>
        <taxon>Viridiplantae</taxon>
        <taxon>Streptophyta</taxon>
        <taxon>Embryophyta</taxon>
        <taxon>Bryophyta</taxon>
        <taxon>Bryophytina</taxon>
        <taxon>Bryopsida</taxon>
        <taxon>Dicranidae</taxon>
        <taxon>Pseudoditrichales</taxon>
        <taxon>Ditrichaceae</taxon>
        <taxon>Ceratodon</taxon>
    </lineage>
</organism>
<dbReference type="AlphaFoldDB" id="A0A8T0GZ92"/>
<keyword evidence="2" id="KW-0378">Hydrolase</keyword>
<sequence length="265" mass="29177">MVLATHNVKVLGSGSRVVVLGHGFGTDQSCFQHIVPTLLQKDLRVILYDVMGAGSTNTDGFNFKRYSTHHAHADDLLAILDELEIQSCVYVGHSMSGMVGCTASIERPEVFEKLILLGASPRYLNDESYVGGFEQQDLDQVYDSMRADFQAWVTAFAPLAVGADVNSRAVQEFRRTLSKTKPEVAVHILQAVFQSDLRSILPQVTVPCHVVQSIKDITVPVQVAEYFRKHLGGSTTVELLQTEGHLPQLSAPETVVPMLLRCIDQ</sequence>
<name>A0A8T0GZ92_CERPU</name>
<evidence type="ECO:0000313" key="5">
    <source>
        <dbReference type="Proteomes" id="UP000822688"/>
    </source>
</evidence>
<dbReference type="PANTHER" id="PTHR43039">
    <property type="entry name" value="ESTERASE-RELATED"/>
    <property type="match status" value="1"/>
</dbReference>
<dbReference type="FunFam" id="3.40.50.1820:FF:000042">
    <property type="entry name" value="probable strigolactone esterase DAD2"/>
    <property type="match status" value="1"/>
</dbReference>
<dbReference type="GO" id="GO:0016787">
    <property type="term" value="F:hydrolase activity"/>
    <property type="evidence" value="ECO:0007669"/>
    <property type="project" value="UniProtKB-KW"/>
</dbReference>
<comment type="caution">
    <text evidence="4">The sequence shown here is derived from an EMBL/GenBank/DDBJ whole genome shotgun (WGS) entry which is preliminary data.</text>
</comment>
<evidence type="ECO:0000259" key="3">
    <source>
        <dbReference type="Pfam" id="PF00561"/>
    </source>
</evidence>
<proteinExistence type="inferred from homology"/>
<dbReference type="SUPFAM" id="SSF53474">
    <property type="entry name" value="alpha/beta-Hydrolases"/>
    <property type="match status" value="1"/>
</dbReference>
<comment type="similarity">
    <text evidence="1">Belongs to the AB hydrolase superfamily.</text>
</comment>
<evidence type="ECO:0000313" key="4">
    <source>
        <dbReference type="EMBL" id="KAG0563867.1"/>
    </source>
</evidence>
<dbReference type="Pfam" id="PF00561">
    <property type="entry name" value="Abhydrolase_1"/>
    <property type="match status" value="1"/>
</dbReference>
<dbReference type="Proteomes" id="UP000822688">
    <property type="component" value="Chromosome 8"/>
</dbReference>
<dbReference type="Gene3D" id="3.40.50.1820">
    <property type="entry name" value="alpha/beta hydrolase"/>
    <property type="match status" value="1"/>
</dbReference>
<keyword evidence="5" id="KW-1185">Reference proteome</keyword>
<gene>
    <name evidence="4" type="ORF">KC19_8G065800</name>
</gene>